<dbReference type="AlphaFoldDB" id="A0A5J6N2I6"/>
<organism evidence="6 7">
    <name type="scientific">Hypericibacter adhaerens</name>
    <dbReference type="NCBI Taxonomy" id="2602016"/>
    <lineage>
        <taxon>Bacteria</taxon>
        <taxon>Pseudomonadati</taxon>
        <taxon>Pseudomonadota</taxon>
        <taxon>Alphaproteobacteria</taxon>
        <taxon>Rhodospirillales</taxon>
        <taxon>Dongiaceae</taxon>
        <taxon>Hypericibacter</taxon>
    </lineage>
</organism>
<dbReference type="InterPro" id="IPR000524">
    <property type="entry name" value="Tscrpt_reg_HTH_GntR"/>
</dbReference>
<dbReference type="Proteomes" id="UP000325797">
    <property type="component" value="Chromosome"/>
</dbReference>
<dbReference type="RefSeq" id="WP_191909095.1">
    <property type="nucleotide sequence ID" value="NZ_CP042582.1"/>
</dbReference>
<gene>
    <name evidence="6" type="ORF">FRZ61_36660</name>
</gene>
<dbReference type="Gene3D" id="1.10.10.10">
    <property type="entry name" value="Winged helix-like DNA-binding domain superfamily/Winged helix DNA-binding domain"/>
    <property type="match status" value="1"/>
</dbReference>
<accession>A0A5J6N2I6</accession>
<dbReference type="PANTHER" id="PTHR43537:SF39">
    <property type="entry name" value="HTH-TYPE TRANSCRIPTIONAL REGULATOR MCBR"/>
    <property type="match status" value="1"/>
</dbReference>
<proteinExistence type="predicted"/>
<dbReference type="InterPro" id="IPR011711">
    <property type="entry name" value="GntR_C"/>
</dbReference>
<evidence type="ECO:0000259" key="5">
    <source>
        <dbReference type="PROSITE" id="PS50949"/>
    </source>
</evidence>
<dbReference type="EMBL" id="CP042582">
    <property type="protein sequence ID" value="QEX23727.1"/>
    <property type="molecule type" value="Genomic_DNA"/>
</dbReference>
<keyword evidence="2" id="KW-0238">DNA-binding</keyword>
<dbReference type="PROSITE" id="PS50949">
    <property type="entry name" value="HTH_GNTR"/>
    <property type="match status" value="1"/>
</dbReference>
<dbReference type="KEGG" id="hadh:FRZ61_36660"/>
<evidence type="ECO:0000313" key="7">
    <source>
        <dbReference type="Proteomes" id="UP000325797"/>
    </source>
</evidence>
<sequence>MAKAAVESKGISALRRRRTRAVPHGETHEDIYARLKQAIMSASFVPGERLIVARLAKIFGTSPMPIREALRRLVAEQALENNPNRGVEVPTMTPTRLMDLKRVRCEIEGKATEWAATAITPEELQELETVQARMSTMAEKGIARAYLDRNLEFHFTIYRAAKIPLLIPIIESLWMQAGPCLNAMRSTSTLGLGLDHHEAMVEALRRGDGKKAREALQRDISEAADIILESLENAEEPAGPPRSPAAERIERG</sequence>
<dbReference type="InterPro" id="IPR036390">
    <property type="entry name" value="WH_DNA-bd_sf"/>
</dbReference>
<dbReference type="GO" id="GO:0003700">
    <property type="term" value="F:DNA-binding transcription factor activity"/>
    <property type="evidence" value="ECO:0007669"/>
    <property type="project" value="InterPro"/>
</dbReference>
<dbReference type="InterPro" id="IPR036388">
    <property type="entry name" value="WH-like_DNA-bd_sf"/>
</dbReference>
<feature type="region of interest" description="Disordered" evidence="4">
    <location>
        <begin position="1"/>
        <end position="22"/>
    </location>
</feature>
<keyword evidence="7" id="KW-1185">Reference proteome</keyword>
<dbReference type="PANTHER" id="PTHR43537">
    <property type="entry name" value="TRANSCRIPTIONAL REGULATOR, GNTR FAMILY"/>
    <property type="match status" value="1"/>
</dbReference>
<dbReference type="InterPro" id="IPR008920">
    <property type="entry name" value="TF_FadR/GntR_C"/>
</dbReference>
<evidence type="ECO:0000256" key="3">
    <source>
        <dbReference type="ARBA" id="ARBA00023163"/>
    </source>
</evidence>
<evidence type="ECO:0000256" key="1">
    <source>
        <dbReference type="ARBA" id="ARBA00023015"/>
    </source>
</evidence>
<evidence type="ECO:0000256" key="2">
    <source>
        <dbReference type="ARBA" id="ARBA00023125"/>
    </source>
</evidence>
<dbReference type="SMART" id="SM00345">
    <property type="entry name" value="HTH_GNTR"/>
    <property type="match status" value="1"/>
</dbReference>
<evidence type="ECO:0000256" key="4">
    <source>
        <dbReference type="SAM" id="MobiDB-lite"/>
    </source>
</evidence>
<dbReference type="Pfam" id="PF07729">
    <property type="entry name" value="FCD"/>
    <property type="match status" value="1"/>
</dbReference>
<dbReference type="Pfam" id="PF00392">
    <property type="entry name" value="GntR"/>
    <property type="match status" value="1"/>
</dbReference>
<reference evidence="6 7" key="1">
    <citation type="submission" date="2019-08" db="EMBL/GenBank/DDBJ databases">
        <title>Hyperibacter terrae gen. nov., sp. nov. and Hyperibacter viscosus sp. nov., two new members in the family Rhodospirillaceae isolated from the rhizosphere of Hypericum perforatum.</title>
        <authorList>
            <person name="Noviana Z."/>
        </authorList>
    </citation>
    <scope>NUCLEOTIDE SEQUENCE [LARGE SCALE GENOMIC DNA]</scope>
    <source>
        <strain evidence="6 7">R5959</strain>
    </source>
</reference>
<feature type="region of interest" description="Disordered" evidence="4">
    <location>
        <begin position="231"/>
        <end position="252"/>
    </location>
</feature>
<feature type="domain" description="HTH gntR-type" evidence="5">
    <location>
        <begin position="25"/>
        <end position="92"/>
    </location>
</feature>
<keyword evidence="3" id="KW-0804">Transcription</keyword>
<dbReference type="SUPFAM" id="SSF48008">
    <property type="entry name" value="GntR ligand-binding domain-like"/>
    <property type="match status" value="1"/>
</dbReference>
<keyword evidence="1" id="KW-0805">Transcription regulation</keyword>
<dbReference type="SMART" id="SM00895">
    <property type="entry name" value="FCD"/>
    <property type="match status" value="1"/>
</dbReference>
<dbReference type="Gene3D" id="1.20.120.530">
    <property type="entry name" value="GntR ligand-binding domain-like"/>
    <property type="match status" value="1"/>
</dbReference>
<name>A0A5J6N2I6_9PROT</name>
<dbReference type="SUPFAM" id="SSF46785">
    <property type="entry name" value="Winged helix' DNA-binding domain"/>
    <property type="match status" value="1"/>
</dbReference>
<evidence type="ECO:0000313" key="6">
    <source>
        <dbReference type="EMBL" id="QEX23727.1"/>
    </source>
</evidence>
<dbReference type="GO" id="GO:0003677">
    <property type="term" value="F:DNA binding"/>
    <property type="evidence" value="ECO:0007669"/>
    <property type="project" value="UniProtKB-KW"/>
</dbReference>
<protein>
    <submittedName>
        <fullName evidence="6">Transcriptional regulator</fullName>
    </submittedName>
</protein>